<keyword evidence="1" id="KW-0547">Nucleotide-binding</keyword>
<keyword evidence="1" id="KW-1278">Translocase</keyword>
<sequence>MKTREDVKIINQGLEDEMEVSGYRPCLWKLVLVGVGAVCSGGLLLLLLYWLPEWGVKGTCTHTSLSDAHTLLLRTKDEFRQWFRVRVHRMLAPGRKPFEDLDVKPRGQLPNGDFGHQVCSVPDEQLPQEQQVWVHYITCVFTYMDFIIVEHNDKAFGLGSPQSPFPLRYNTSHTTALDTTGMMPSRTLNSISLEDMKVSCAHIHSEHSHGLTKALQDYRYLSALEF</sequence>
<evidence type="ECO:0000259" key="2">
    <source>
        <dbReference type="Pfam" id="PF12409"/>
    </source>
</evidence>
<dbReference type="GO" id="GO:0005524">
    <property type="term" value="F:ATP binding"/>
    <property type="evidence" value="ECO:0007669"/>
    <property type="project" value="UniProtKB-UniRule"/>
</dbReference>
<dbReference type="Ensembl" id="ENSPMET00000011614.1">
    <property type="protein sequence ID" value="ENSPMEP00000002990.1"/>
    <property type="gene ID" value="ENSPMEG00000004053.1"/>
</dbReference>
<dbReference type="GO" id="GO:0019829">
    <property type="term" value="F:ATPase-coupled monoatomic cation transmembrane transporter activity"/>
    <property type="evidence" value="ECO:0007669"/>
    <property type="project" value="UniProtKB-UniRule"/>
</dbReference>
<reference evidence="3" key="1">
    <citation type="submission" date="2025-08" db="UniProtKB">
        <authorList>
            <consortium name="Ensembl"/>
        </authorList>
    </citation>
    <scope>IDENTIFICATION</scope>
</reference>
<comment type="similarity">
    <text evidence="1">Belongs to the cation transport ATPase (P-type) (TC 3.A.3) family. Type V subfamily.</text>
</comment>
<evidence type="ECO:0000313" key="3">
    <source>
        <dbReference type="Ensembl" id="ENSPMEP00000002990.1"/>
    </source>
</evidence>
<feature type="domain" description="P5B-type ATPase N-terminal" evidence="2">
    <location>
        <begin position="15"/>
        <end position="92"/>
    </location>
</feature>
<keyword evidence="1" id="KW-0460">Magnesium</keyword>
<comment type="subcellular location">
    <subcellularLocation>
        <location evidence="1">Membrane</location>
        <topology evidence="1">Multi-pass membrane protein</topology>
    </subcellularLocation>
</comment>
<accession>A0A3B3WJM5</accession>
<keyword evidence="1" id="KW-0067">ATP-binding</keyword>
<dbReference type="InterPro" id="IPR047819">
    <property type="entry name" value="P5A-ATPase_N"/>
</dbReference>
<dbReference type="GO" id="GO:0016020">
    <property type="term" value="C:membrane"/>
    <property type="evidence" value="ECO:0007669"/>
    <property type="project" value="UniProtKB-SubCell"/>
</dbReference>
<keyword evidence="1" id="KW-0479">Metal-binding</keyword>
<keyword evidence="4" id="KW-1185">Reference proteome</keyword>
<keyword evidence="1" id="KW-1133">Transmembrane helix</keyword>
<proteinExistence type="inferred from homology"/>
<dbReference type="Pfam" id="PF12409">
    <property type="entry name" value="P5-ATPase"/>
    <property type="match status" value="1"/>
</dbReference>
<evidence type="ECO:0000256" key="1">
    <source>
        <dbReference type="RuleBase" id="RU362082"/>
    </source>
</evidence>
<comment type="caution">
    <text evidence="1">Lacks conserved residue(s) required for the propagation of feature annotation.</text>
</comment>
<reference evidence="3" key="2">
    <citation type="submission" date="2025-09" db="UniProtKB">
        <authorList>
            <consortium name="Ensembl"/>
        </authorList>
    </citation>
    <scope>IDENTIFICATION</scope>
</reference>
<dbReference type="EC" id="7.2.2.-" evidence="1"/>
<feature type="transmembrane region" description="Helical" evidence="1">
    <location>
        <begin position="27"/>
        <end position="51"/>
    </location>
</feature>
<name>A0A3B3WJM5_9TELE</name>
<dbReference type="AlphaFoldDB" id="A0A3B3WJM5"/>
<keyword evidence="1" id="KW-0472">Membrane</keyword>
<dbReference type="Proteomes" id="UP000261480">
    <property type="component" value="Unplaced"/>
</dbReference>
<evidence type="ECO:0000313" key="4">
    <source>
        <dbReference type="Proteomes" id="UP000261480"/>
    </source>
</evidence>
<organism evidence="3 4">
    <name type="scientific">Poecilia mexicana</name>
    <dbReference type="NCBI Taxonomy" id="48701"/>
    <lineage>
        <taxon>Eukaryota</taxon>
        <taxon>Metazoa</taxon>
        <taxon>Chordata</taxon>
        <taxon>Craniata</taxon>
        <taxon>Vertebrata</taxon>
        <taxon>Euteleostomi</taxon>
        <taxon>Actinopterygii</taxon>
        <taxon>Neopterygii</taxon>
        <taxon>Teleostei</taxon>
        <taxon>Neoteleostei</taxon>
        <taxon>Acanthomorphata</taxon>
        <taxon>Ovalentaria</taxon>
        <taxon>Atherinomorphae</taxon>
        <taxon>Cyprinodontiformes</taxon>
        <taxon>Poeciliidae</taxon>
        <taxon>Poeciliinae</taxon>
        <taxon>Poecilia</taxon>
    </lineage>
</organism>
<dbReference type="GO" id="GO:0046872">
    <property type="term" value="F:metal ion binding"/>
    <property type="evidence" value="ECO:0007669"/>
    <property type="project" value="UniProtKB-UniRule"/>
</dbReference>
<keyword evidence="1" id="KW-0812">Transmembrane</keyword>
<comment type="catalytic activity">
    <reaction evidence="1">
        <text>ATP + H2O = ADP + phosphate + H(+)</text>
        <dbReference type="Rhea" id="RHEA:13065"/>
        <dbReference type="ChEBI" id="CHEBI:15377"/>
        <dbReference type="ChEBI" id="CHEBI:15378"/>
        <dbReference type="ChEBI" id="CHEBI:30616"/>
        <dbReference type="ChEBI" id="CHEBI:43474"/>
        <dbReference type="ChEBI" id="CHEBI:456216"/>
    </reaction>
</comment>
<dbReference type="STRING" id="48701.ENSPMEP00000002990"/>
<protein>
    <recommendedName>
        <fullName evidence="1">Cation-transporting ATPase</fullName>
        <ecNumber evidence="1">7.2.2.-</ecNumber>
    </recommendedName>
</protein>